<keyword evidence="6 10" id="KW-0863">Zinc-finger</keyword>
<keyword evidence="7" id="KW-0378">Hydrolase</keyword>
<evidence type="ECO:0000256" key="3">
    <source>
        <dbReference type="ARBA" id="ARBA00022722"/>
    </source>
</evidence>
<dbReference type="GO" id="GO:0016787">
    <property type="term" value="F:hydrolase activity"/>
    <property type="evidence" value="ECO:0007669"/>
    <property type="project" value="UniProtKB-KW"/>
</dbReference>
<evidence type="ECO:0000256" key="11">
    <source>
        <dbReference type="SAM" id="MobiDB-lite"/>
    </source>
</evidence>
<evidence type="ECO:0000256" key="9">
    <source>
        <dbReference type="ARBA" id="ARBA00022842"/>
    </source>
</evidence>
<dbReference type="PANTHER" id="PTHR12876">
    <property type="entry name" value="N4BP1-RELATED"/>
    <property type="match status" value="1"/>
</dbReference>
<dbReference type="GO" id="GO:0003729">
    <property type="term" value="F:mRNA binding"/>
    <property type="evidence" value="ECO:0007669"/>
    <property type="project" value="TreeGrafter"/>
</dbReference>
<dbReference type="GO" id="GO:0004521">
    <property type="term" value="F:RNA endonuclease activity"/>
    <property type="evidence" value="ECO:0007669"/>
    <property type="project" value="TreeGrafter"/>
</dbReference>
<reference evidence="13 14" key="1">
    <citation type="journal article" date="2022" name="Nat. Ecol. Evol.">
        <title>A masculinizing supergene underlies an exaggerated male reproductive morph in a spider.</title>
        <authorList>
            <person name="Hendrickx F."/>
            <person name="De Corte Z."/>
            <person name="Sonet G."/>
            <person name="Van Belleghem S.M."/>
            <person name="Kostlbacher S."/>
            <person name="Vangestel C."/>
        </authorList>
    </citation>
    <scope>NUCLEOTIDE SEQUENCE [LARGE SCALE GENOMIC DNA]</scope>
    <source>
        <strain evidence="13">W744_W776</strain>
    </source>
</reference>
<evidence type="ECO:0000313" key="13">
    <source>
        <dbReference type="EMBL" id="KAG8190210.1"/>
    </source>
</evidence>
<feature type="region of interest" description="Disordered" evidence="11">
    <location>
        <begin position="198"/>
        <end position="221"/>
    </location>
</feature>
<accession>A0AAV6V0H6</accession>
<dbReference type="Pfam" id="PF18561">
    <property type="entry name" value="Regnase_1_C"/>
    <property type="match status" value="1"/>
</dbReference>
<feature type="compositionally biased region" description="Basic and acidic residues" evidence="11">
    <location>
        <begin position="593"/>
        <end position="605"/>
    </location>
</feature>
<proteinExistence type="inferred from homology"/>
<evidence type="ECO:0000259" key="12">
    <source>
        <dbReference type="PROSITE" id="PS50103"/>
    </source>
</evidence>
<dbReference type="InterPro" id="IPR000571">
    <property type="entry name" value="Znf_CCCH"/>
</dbReference>
<evidence type="ECO:0000256" key="7">
    <source>
        <dbReference type="ARBA" id="ARBA00022801"/>
    </source>
</evidence>
<feature type="zinc finger region" description="C3H1-type" evidence="10">
    <location>
        <begin position="498"/>
        <end position="523"/>
    </location>
</feature>
<evidence type="ECO:0000256" key="8">
    <source>
        <dbReference type="ARBA" id="ARBA00022833"/>
    </source>
</evidence>
<dbReference type="InterPro" id="IPR040757">
    <property type="entry name" value="Regnase_1/ZC3H12_C"/>
</dbReference>
<dbReference type="FunFam" id="3.40.50.11980:FF:000001">
    <property type="entry name" value="ZC3H12A isoform 1"/>
    <property type="match status" value="1"/>
</dbReference>
<evidence type="ECO:0000256" key="2">
    <source>
        <dbReference type="ARBA" id="ARBA00010922"/>
    </source>
</evidence>
<dbReference type="PANTHER" id="PTHR12876:SF35">
    <property type="entry name" value="LD08718P-RELATED"/>
    <property type="match status" value="1"/>
</dbReference>
<evidence type="ECO:0000256" key="6">
    <source>
        <dbReference type="ARBA" id="ARBA00022771"/>
    </source>
</evidence>
<feature type="domain" description="C3H1-type" evidence="12">
    <location>
        <begin position="498"/>
        <end position="523"/>
    </location>
</feature>
<evidence type="ECO:0000256" key="1">
    <source>
        <dbReference type="ARBA" id="ARBA00001946"/>
    </source>
</evidence>
<keyword evidence="14" id="KW-1185">Reference proteome</keyword>
<evidence type="ECO:0000256" key="5">
    <source>
        <dbReference type="ARBA" id="ARBA00022759"/>
    </source>
</evidence>
<dbReference type="Pfam" id="PF18039">
    <property type="entry name" value="UBA_6"/>
    <property type="match status" value="1"/>
</dbReference>
<keyword evidence="4 10" id="KW-0479">Metal-binding</keyword>
<feature type="compositionally biased region" description="Basic and acidic residues" evidence="11">
    <location>
        <begin position="209"/>
        <end position="221"/>
    </location>
</feature>
<protein>
    <recommendedName>
        <fullName evidence="12">C3H1-type domain-containing protein</fullName>
    </recommendedName>
</protein>
<evidence type="ECO:0000313" key="14">
    <source>
        <dbReference type="Proteomes" id="UP000827092"/>
    </source>
</evidence>
<dbReference type="GO" id="GO:0036464">
    <property type="term" value="C:cytoplasmic ribonucleoprotein granule"/>
    <property type="evidence" value="ECO:0007669"/>
    <property type="project" value="TreeGrafter"/>
</dbReference>
<dbReference type="GO" id="GO:0008270">
    <property type="term" value="F:zinc ion binding"/>
    <property type="evidence" value="ECO:0007669"/>
    <property type="project" value="UniProtKB-KW"/>
</dbReference>
<dbReference type="AlphaFoldDB" id="A0AAV6V0H6"/>
<dbReference type="GO" id="GO:0005634">
    <property type="term" value="C:nucleus"/>
    <property type="evidence" value="ECO:0007669"/>
    <property type="project" value="TreeGrafter"/>
</dbReference>
<dbReference type="InterPro" id="IPR040546">
    <property type="entry name" value="Rege-1_UBA-like"/>
</dbReference>
<feature type="region of interest" description="Disordered" evidence="11">
    <location>
        <begin position="539"/>
        <end position="617"/>
    </location>
</feature>
<keyword evidence="3" id="KW-0540">Nuclease</keyword>
<keyword evidence="9" id="KW-0460">Magnesium</keyword>
<evidence type="ECO:0000256" key="4">
    <source>
        <dbReference type="ARBA" id="ARBA00022723"/>
    </source>
</evidence>
<dbReference type="Gene3D" id="3.40.50.11980">
    <property type="match status" value="1"/>
</dbReference>
<dbReference type="InterPro" id="IPR051101">
    <property type="entry name" value="ZC3H12/N4BP1_RNase_Reg"/>
</dbReference>
<keyword evidence="8 10" id="KW-0862">Zinc</keyword>
<feature type="region of interest" description="Disordered" evidence="11">
    <location>
        <begin position="911"/>
        <end position="956"/>
    </location>
</feature>
<dbReference type="InterPro" id="IPR021869">
    <property type="entry name" value="RNase_Zc3h12_NYN"/>
</dbReference>
<organism evidence="13 14">
    <name type="scientific">Oedothorax gibbosus</name>
    <dbReference type="NCBI Taxonomy" id="931172"/>
    <lineage>
        <taxon>Eukaryota</taxon>
        <taxon>Metazoa</taxon>
        <taxon>Ecdysozoa</taxon>
        <taxon>Arthropoda</taxon>
        <taxon>Chelicerata</taxon>
        <taxon>Arachnida</taxon>
        <taxon>Araneae</taxon>
        <taxon>Araneomorphae</taxon>
        <taxon>Entelegynae</taxon>
        <taxon>Araneoidea</taxon>
        <taxon>Linyphiidae</taxon>
        <taxon>Erigoninae</taxon>
        <taxon>Oedothorax</taxon>
    </lineage>
</organism>
<dbReference type="CDD" id="cd18729">
    <property type="entry name" value="PIN_Zc3h12-like"/>
    <property type="match status" value="1"/>
</dbReference>
<keyword evidence="5" id="KW-0255">Endonuclease</keyword>
<name>A0AAV6V0H6_9ARAC</name>
<comment type="similarity">
    <text evidence="2">Belongs to the ZC3H12 family.</text>
</comment>
<dbReference type="PROSITE" id="PS50103">
    <property type="entry name" value="ZF_C3H1"/>
    <property type="match status" value="1"/>
</dbReference>
<dbReference type="Proteomes" id="UP000827092">
    <property type="component" value="Unassembled WGS sequence"/>
</dbReference>
<dbReference type="EMBL" id="JAFNEN010000191">
    <property type="protein sequence ID" value="KAG8190210.1"/>
    <property type="molecule type" value="Genomic_DNA"/>
</dbReference>
<feature type="compositionally biased region" description="Polar residues" evidence="11">
    <location>
        <begin position="578"/>
        <end position="591"/>
    </location>
</feature>
<comment type="caution">
    <text evidence="13">The sequence shown here is derived from an EMBL/GenBank/DDBJ whole genome shotgun (WGS) entry which is preliminary data.</text>
</comment>
<sequence length="1004" mass="111348">MCESITLSLPRTKCENVRVLFSRIRLLFGVSVDPSPDSVFQDQEQTPGQRNVMITGSKLTSECSQFKLSVLEGGPDQLNKAKDYLLAACSDGGRCERRCQYASDVFQQLVPMRDEVERESGAVVRFEAADNQAVVSGQERNVMTAVRFLDAKAQDTLKRKDVDCGSISQTGTQSREIFRQGRNLESEDSSYDSDYELADLAGTPQGDHPPFDPHGGHDDVSRTVSDTLAAEFAEYVTRGDPLHDPNYTTRVEFALKLGYTESQVQVALQKLGPEPSQNELLAELIKLGAASSTSLLYSPPSKDRVDDDPMAVIDHFDSGLLADVDDPSNLRHIVIDGSNVAMSHGNKECFSCRGIKICVDWFRARGHQNITVFVPRWRKENSRPDAPIKDQEILDQLEKQRSLVFTPSRHVGGRRLVCYDDRYILRLAVDSDGIVVSNDNYRDLVNESPEFKKIVEDRLLMYSFVNDRFMPPDDPLGRHGPSLDNFLRKTTCVSRPVEPLPPPCPYGKKCTYGNKCKYHHPERGNLPQKSVTERLAEQAKIPLQEVKSRGLKSRESSPGDKLKSGQIAANPKSKKQPLSRTKSLVPSSTSGDIAEKNNPVERTKSEGSSLKPDADCEKMLPKMGNPCYASTAGYGGSWSSGMPQIALPPEASQLPPINMSGGWATIPTALPHNIAGSCAEMFLEPDGGGHLFVAKRLSDPDNKAMKSFPKQSPQTHSHQVPEMANLHRKLQRQLTLNPAYDPRLVHLGGYMDRAHPIISPPQEPYSLLKSQQEPSDLVPRSNSQENLLASGFSHIPHQPLGRMGSDSRVPGNFPMSSQVWDTMAEHQTVTRIASAPDSCHQWPPSARMQHLNSTSDTRLNLYPDLQMPHQRLLGNFPTDMQQHRQWLSQSHGLDPPRPMSPAGIQMMGSSWQDPVGRARGSSQVLNQPVRPSSVPPPSIQGLIQQHQGGRPASPELGDSARYRLYFHLASIFPKDQVKTVMELYPQETNPQKICAAILTMFPKG</sequence>
<gene>
    <name evidence="13" type="ORF">JTE90_011931</name>
</gene>
<evidence type="ECO:0000256" key="10">
    <source>
        <dbReference type="PROSITE-ProRule" id="PRU00723"/>
    </source>
</evidence>
<comment type="cofactor">
    <cofactor evidence="1">
        <name>Mg(2+)</name>
        <dbReference type="ChEBI" id="CHEBI:18420"/>
    </cofactor>
</comment>
<feature type="compositionally biased region" description="Basic and acidic residues" evidence="11">
    <location>
        <begin position="546"/>
        <end position="563"/>
    </location>
</feature>
<dbReference type="Pfam" id="PF11977">
    <property type="entry name" value="RNase_Zc3h12a"/>
    <property type="match status" value="1"/>
</dbReference>